<protein>
    <recommendedName>
        <fullName evidence="4">Kazal-like domain-containing protein</fullName>
    </recommendedName>
</protein>
<dbReference type="Proteomes" id="UP001153148">
    <property type="component" value="Unassembled WGS sequence"/>
</dbReference>
<reference evidence="5" key="1">
    <citation type="submission" date="2021-03" db="EMBL/GenBank/DDBJ databases">
        <authorList>
            <person name="Tran Van P."/>
        </authorList>
    </citation>
    <scope>NUCLEOTIDE SEQUENCE</scope>
</reference>
<keyword evidence="6" id="KW-1185">Reference proteome</keyword>
<evidence type="ECO:0000256" key="3">
    <source>
        <dbReference type="ARBA" id="ARBA00023157"/>
    </source>
</evidence>
<dbReference type="PANTHER" id="PTHR10913:SF45">
    <property type="entry name" value="FOLLISTATIN, ISOFORM A-RELATED"/>
    <property type="match status" value="1"/>
</dbReference>
<evidence type="ECO:0000313" key="6">
    <source>
        <dbReference type="Proteomes" id="UP001153148"/>
    </source>
</evidence>
<feature type="domain" description="Kazal-like" evidence="4">
    <location>
        <begin position="149"/>
        <end position="203"/>
    </location>
</feature>
<sequence>MYLDLKVLYEGECCLEKTCKKDCPKDYKPVCAGDGINPPETFCNKCELEEQNCIREKAVFLISLANSSLHLVLGRPKGLRVLDLKVLYEGECCREKTCKKDCPKDYKPVCAGDGINPPETFCNQCELEEQNCIKEKDLKVLHEGKCTSPTKCSIQICPYNYQPVCAGDSTDLPQTFPNLCTLENYNCANDKWLELLYDGECREKGHCSTICCPEDYIPVCAADSTSPLITFNNTCELEKHNCLEGTDLTVLWEGACDSPSTCPKVCSADYNPVCAKDCNNHILTFSNLCMLESYNCCHEKSK</sequence>
<dbReference type="Pfam" id="PF07648">
    <property type="entry name" value="Kazal_2"/>
    <property type="match status" value="5"/>
</dbReference>
<keyword evidence="2" id="KW-0722">Serine protease inhibitor</keyword>
<dbReference type="PANTHER" id="PTHR10913">
    <property type="entry name" value="FOLLISTATIN-RELATED"/>
    <property type="match status" value="1"/>
</dbReference>
<evidence type="ECO:0000259" key="4">
    <source>
        <dbReference type="PROSITE" id="PS51465"/>
    </source>
</evidence>
<dbReference type="EMBL" id="CAJPIN010006190">
    <property type="protein sequence ID" value="CAG2057871.1"/>
    <property type="molecule type" value="Genomic_DNA"/>
</dbReference>
<dbReference type="CDD" id="cd00104">
    <property type="entry name" value="KAZAL_FS"/>
    <property type="match status" value="3"/>
</dbReference>
<evidence type="ECO:0000256" key="1">
    <source>
        <dbReference type="ARBA" id="ARBA00022690"/>
    </source>
</evidence>
<evidence type="ECO:0000313" key="5">
    <source>
        <dbReference type="EMBL" id="CAG2057871.1"/>
    </source>
</evidence>
<dbReference type="SUPFAM" id="SSF100895">
    <property type="entry name" value="Kazal-type serine protease inhibitors"/>
    <property type="match status" value="4"/>
</dbReference>
<dbReference type="PROSITE" id="PS51465">
    <property type="entry name" value="KAZAL_2"/>
    <property type="match status" value="5"/>
</dbReference>
<comment type="caution">
    <text evidence="5">The sequence shown here is derived from an EMBL/GenBank/DDBJ whole genome shotgun (WGS) entry which is preliminary data.</text>
</comment>
<feature type="domain" description="Kazal-like" evidence="4">
    <location>
        <begin position="259"/>
        <end position="302"/>
    </location>
</feature>
<dbReference type="Gene3D" id="3.30.60.30">
    <property type="match status" value="5"/>
</dbReference>
<organism evidence="5 6">
    <name type="scientific">Timema podura</name>
    <name type="common">Walking stick</name>
    <dbReference type="NCBI Taxonomy" id="61482"/>
    <lineage>
        <taxon>Eukaryota</taxon>
        <taxon>Metazoa</taxon>
        <taxon>Ecdysozoa</taxon>
        <taxon>Arthropoda</taxon>
        <taxon>Hexapoda</taxon>
        <taxon>Insecta</taxon>
        <taxon>Pterygota</taxon>
        <taxon>Neoptera</taxon>
        <taxon>Polyneoptera</taxon>
        <taxon>Phasmatodea</taxon>
        <taxon>Timematodea</taxon>
        <taxon>Timematoidea</taxon>
        <taxon>Timematidae</taxon>
        <taxon>Timema</taxon>
    </lineage>
</organism>
<gene>
    <name evidence="5" type="ORF">TPAB3V08_LOCUS4846</name>
</gene>
<accession>A0ABN7NPW6</accession>
<dbReference type="SMART" id="SM00280">
    <property type="entry name" value="KAZAL"/>
    <property type="match status" value="4"/>
</dbReference>
<evidence type="ECO:0000256" key="2">
    <source>
        <dbReference type="ARBA" id="ARBA00022900"/>
    </source>
</evidence>
<feature type="domain" description="Kazal-like" evidence="4">
    <location>
        <begin position="15"/>
        <end position="92"/>
    </location>
</feature>
<proteinExistence type="predicted"/>
<keyword evidence="3" id="KW-1015">Disulfide bond</keyword>
<feature type="domain" description="Kazal-like" evidence="4">
    <location>
        <begin position="94"/>
        <end position="148"/>
    </location>
</feature>
<feature type="domain" description="Kazal-like" evidence="4">
    <location>
        <begin position="208"/>
        <end position="258"/>
    </location>
</feature>
<dbReference type="InterPro" id="IPR050653">
    <property type="entry name" value="Prot_Inhib_GrowthFact_Antg"/>
</dbReference>
<keyword evidence="1" id="KW-0646">Protease inhibitor</keyword>
<name>A0ABN7NPW6_TIMPD</name>
<dbReference type="InterPro" id="IPR036058">
    <property type="entry name" value="Kazal_dom_sf"/>
</dbReference>
<dbReference type="InterPro" id="IPR002350">
    <property type="entry name" value="Kazal_dom"/>
</dbReference>